<sequence>MNDQSMKQMVLVNEIMRVALLVNNLSEHDIFTKYSGHVNVFECRIYENGWTKNADSTKEFEARLNSDDGGLSILTATINYLKDLYMDIDVTQLAKEGVECFV</sequence>
<reference evidence="1" key="1">
    <citation type="submission" date="2023-09" db="EMBL/GenBank/DDBJ databases">
        <title>Vallitalea sediminicola and Vallitalea maricola sp. nov., anaerobic bacteria isolated from marine sediment.</title>
        <authorList>
            <person name="Hirano S."/>
            <person name="Maeda A."/>
            <person name="Terahara T."/>
            <person name="Mori K."/>
            <person name="Hamada M."/>
            <person name="Matsumoto R."/>
            <person name="Kobayashi T."/>
        </authorList>
    </citation>
    <scope>NUCLEOTIDE SEQUENCE</scope>
    <source>
        <strain evidence="1">AN17-2</strain>
    </source>
</reference>
<evidence type="ECO:0000313" key="1">
    <source>
        <dbReference type="EMBL" id="GMQ65279.1"/>
    </source>
</evidence>
<dbReference type="EMBL" id="BTPU01000105">
    <property type="protein sequence ID" value="GMQ65279.1"/>
    <property type="molecule type" value="Genomic_DNA"/>
</dbReference>
<organism evidence="1 2">
    <name type="scientific">Vallitalea maricola</name>
    <dbReference type="NCBI Taxonomy" id="3074433"/>
    <lineage>
        <taxon>Bacteria</taxon>
        <taxon>Bacillati</taxon>
        <taxon>Bacillota</taxon>
        <taxon>Clostridia</taxon>
        <taxon>Lachnospirales</taxon>
        <taxon>Vallitaleaceae</taxon>
        <taxon>Vallitalea</taxon>
    </lineage>
</organism>
<gene>
    <name evidence="1" type="ORF">AN2V17_45220</name>
</gene>
<proteinExistence type="predicted"/>
<evidence type="ECO:0000313" key="2">
    <source>
        <dbReference type="Proteomes" id="UP001374599"/>
    </source>
</evidence>
<keyword evidence="2" id="KW-1185">Reference proteome</keyword>
<comment type="caution">
    <text evidence="1">The sequence shown here is derived from an EMBL/GenBank/DDBJ whole genome shotgun (WGS) entry which is preliminary data.</text>
</comment>
<dbReference type="Proteomes" id="UP001374599">
    <property type="component" value="Unassembled WGS sequence"/>
</dbReference>
<name>A0ACB5URL8_9FIRM</name>
<protein>
    <submittedName>
        <fullName evidence="1">Uncharacterized protein</fullName>
    </submittedName>
</protein>
<accession>A0ACB5URL8</accession>